<gene>
    <name evidence="2" type="ORF">ATJ78_1548</name>
</gene>
<keyword evidence="3" id="KW-1185">Reference proteome</keyword>
<name>A0A2A9DVI6_9MICO</name>
<dbReference type="AlphaFoldDB" id="A0A2A9DVI6"/>
<organism evidence="2 3">
    <name type="scientific">Paramicrobacterium agarici</name>
    <dbReference type="NCBI Taxonomy" id="630514"/>
    <lineage>
        <taxon>Bacteria</taxon>
        <taxon>Bacillati</taxon>
        <taxon>Actinomycetota</taxon>
        <taxon>Actinomycetes</taxon>
        <taxon>Micrococcales</taxon>
        <taxon>Microbacteriaceae</taxon>
        <taxon>Paramicrobacterium</taxon>
    </lineage>
</organism>
<evidence type="ECO:0000313" key="2">
    <source>
        <dbReference type="EMBL" id="PFG30613.1"/>
    </source>
</evidence>
<evidence type="ECO:0000313" key="3">
    <source>
        <dbReference type="Proteomes" id="UP000221369"/>
    </source>
</evidence>
<proteinExistence type="predicted"/>
<dbReference type="Proteomes" id="UP000221369">
    <property type="component" value="Unassembled WGS sequence"/>
</dbReference>
<comment type="caution">
    <text evidence="2">The sequence shown here is derived from an EMBL/GenBank/DDBJ whole genome shotgun (WGS) entry which is preliminary data.</text>
</comment>
<sequence length="90" mass="9871">MPNAIAEWTALLDRFEADLDASTASTSLWQPAATPLPDALADRARQLAERQRDAIARVTHEKAQVQQHLNALKRLPPVRGDAAVYLDVDG</sequence>
<feature type="coiled-coil region" evidence="1">
    <location>
        <begin position="41"/>
        <end position="75"/>
    </location>
</feature>
<dbReference type="RefSeq" id="WP_098407046.1">
    <property type="nucleotide sequence ID" value="NZ_PDJE01000001.1"/>
</dbReference>
<reference evidence="2 3" key="1">
    <citation type="submission" date="2017-10" db="EMBL/GenBank/DDBJ databases">
        <title>Sequencing the genomes of 1000 actinobacteria strains.</title>
        <authorList>
            <person name="Klenk H.-P."/>
        </authorList>
    </citation>
    <scope>NUCLEOTIDE SEQUENCE [LARGE SCALE GENOMIC DNA]</scope>
    <source>
        <strain evidence="2 3">DSM 21798</strain>
    </source>
</reference>
<keyword evidence="1" id="KW-0175">Coiled coil</keyword>
<protein>
    <submittedName>
        <fullName evidence="2">Uncharacterized protein</fullName>
    </submittedName>
</protein>
<dbReference type="EMBL" id="PDJE01000001">
    <property type="protein sequence ID" value="PFG30613.1"/>
    <property type="molecule type" value="Genomic_DNA"/>
</dbReference>
<accession>A0A2A9DVI6</accession>
<evidence type="ECO:0000256" key="1">
    <source>
        <dbReference type="SAM" id="Coils"/>
    </source>
</evidence>